<evidence type="ECO:0000256" key="6">
    <source>
        <dbReference type="ARBA" id="ARBA00022840"/>
    </source>
</evidence>
<evidence type="ECO:0000256" key="10">
    <source>
        <dbReference type="SAM" id="Coils"/>
    </source>
</evidence>
<evidence type="ECO:0000256" key="7">
    <source>
        <dbReference type="ARBA" id="ARBA00022989"/>
    </source>
</evidence>
<evidence type="ECO:0000256" key="12">
    <source>
        <dbReference type="SAM" id="Phobius"/>
    </source>
</evidence>
<evidence type="ECO:0000256" key="2">
    <source>
        <dbReference type="ARBA" id="ARBA00022448"/>
    </source>
</evidence>
<feature type="transmembrane region" description="Helical" evidence="12">
    <location>
        <begin position="1010"/>
        <end position="1027"/>
    </location>
</feature>
<proteinExistence type="predicted"/>
<comment type="subcellular location">
    <subcellularLocation>
        <location evidence="1">Membrane</location>
        <topology evidence="1">Multi-pass membrane protein</topology>
    </subcellularLocation>
</comment>
<evidence type="ECO:0000259" key="14">
    <source>
        <dbReference type="PROSITE" id="PS50929"/>
    </source>
</evidence>
<feature type="region of interest" description="Disordered" evidence="11">
    <location>
        <begin position="831"/>
        <end position="850"/>
    </location>
</feature>
<dbReference type="PANTHER" id="PTHR24223:SF399">
    <property type="entry name" value="ABC TRANSPORTER ATNG"/>
    <property type="match status" value="1"/>
</dbReference>
<accession>A0AAD5U0M1</accession>
<dbReference type="GO" id="GO:0005524">
    <property type="term" value="F:ATP binding"/>
    <property type="evidence" value="ECO:0007669"/>
    <property type="project" value="UniProtKB-KW"/>
</dbReference>
<dbReference type="InterPro" id="IPR044746">
    <property type="entry name" value="ABCC_6TM_D1"/>
</dbReference>
<evidence type="ECO:0000256" key="1">
    <source>
        <dbReference type="ARBA" id="ARBA00004141"/>
    </source>
</evidence>
<feature type="transmembrane region" description="Helical" evidence="12">
    <location>
        <begin position="56"/>
        <end position="74"/>
    </location>
</feature>
<dbReference type="Gene3D" id="3.40.50.300">
    <property type="entry name" value="P-loop containing nucleotide triphosphate hydrolases"/>
    <property type="match status" value="2"/>
</dbReference>
<keyword evidence="6" id="KW-0067">ATP-binding</keyword>
<keyword evidence="3 12" id="KW-0812">Transmembrane</keyword>
<feature type="transmembrane region" description="Helical" evidence="12">
    <location>
        <begin position="267"/>
        <end position="288"/>
    </location>
</feature>
<gene>
    <name evidence="15" type="ORF">HK099_008008</name>
</gene>
<feature type="transmembrane region" description="Helical" evidence="12">
    <location>
        <begin position="483"/>
        <end position="504"/>
    </location>
</feature>
<protein>
    <submittedName>
        <fullName evidence="15">Uncharacterized protein</fullName>
    </submittedName>
</protein>
<feature type="coiled-coil region" evidence="10">
    <location>
        <begin position="560"/>
        <end position="607"/>
    </location>
</feature>
<dbReference type="InterPro" id="IPR036640">
    <property type="entry name" value="ABC1_TM_sf"/>
</dbReference>
<feature type="transmembrane region" description="Helical" evidence="12">
    <location>
        <begin position="80"/>
        <end position="99"/>
    </location>
</feature>
<dbReference type="Pfam" id="PF00664">
    <property type="entry name" value="ABC_membrane"/>
    <property type="match status" value="2"/>
</dbReference>
<dbReference type="Proteomes" id="UP001211065">
    <property type="component" value="Unassembled WGS sequence"/>
</dbReference>
<feature type="domain" description="ABC transmembrane type-1" evidence="14">
    <location>
        <begin position="899"/>
        <end position="1184"/>
    </location>
</feature>
<feature type="transmembrane region" description="Helical" evidence="12">
    <location>
        <begin position="1156"/>
        <end position="1176"/>
    </location>
</feature>
<dbReference type="InterPro" id="IPR027417">
    <property type="entry name" value="P-loop_NTPase"/>
</dbReference>
<feature type="transmembrane region" description="Helical" evidence="12">
    <location>
        <begin position="25"/>
        <end position="49"/>
    </location>
</feature>
<feature type="transmembrane region" description="Helical" evidence="12">
    <location>
        <begin position="222"/>
        <end position="247"/>
    </location>
</feature>
<keyword evidence="5" id="KW-0547">Nucleotide-binding</keyword>
<evidence type="ECO:0000256" key="5">
    <source>
        <dbReference type="ARBA" id="ARBA00022741"/>
    </source>
</evidence>
<keyword evidence="2" id="KW-0813">Transport</keyword>
<feature type="transmembrane region" description="Helical" evidence="12">
    <location>
        <begin position="368"/>
        <end position="389"/>
    </location>
</feature>
<dbReference type="FunFam" id="3.40.50.300:FF:000997">
    <property type="entry name" value="Multidrug resistance-associated protein 1"/>
    <property type="match status" value="1"/>
</dbReference>
<dbReference type="Gene3D" id="1.20.1560.10">
    <property type="entry name" value="ABC transporter type 1, transmembrane domain"/>
    <property type="match status" value="2"/>
</dbReference>
<dbReference type="CDD" id="cd18580">
    <property type="entry name" value="ABC_6TM_ABCC_D2"/>
    <property type="match status" value="1"/>
</dbReference>
<keyword evidence="9" id="KW-0325">Glycoprotein</keyword>
<dbReference type="InterPro" id="IPR017871">
    <property type="entry name" value="ABC_transporter-like_CS"/>
</dbReference>
<dbReference type="InterPro" id="IPR003439">
    <property type="entry name" value="ABC_transporter-like_ATP-bd"/>
</dbReference>
<feature type="domain" description="ABC transmembrane type-1" evidence="14">
    <location>
        <begin position="223"/>
        <end position="509"/>
    </location>
</feature>
<feature type="transmembrane region" description="Helical" evidence="12">
    <location>
        <begin position="111"/>
        <end position="136"/>
    </location>
</feature>
<dbReference type="FunFam" id="3.40.50.300:FF:000163">
    <property type="entry name" value="Multidrug resistance-associated protein member 4"/>
    <property type="match status" value="1"/>
</dbReference>
<dbReference type="InterPro" id="IPR011527">
    <property type="entry name" value="ABC1_TM_dom"/>
</dbReference>
<feature type="transmembrane region" description="Helical" evidence="12">
    <location>
        <begin position="899"/>
        <end position="921"/>
    </location>
</feature>
<dbReference type="CDD" id="cd18579">
    <property type="entry name" value="ABC_6TM_ABCC_D1"/>
    <property type="match status" value="1"/>
</dbReference>
<sequence>MLLSLIAKLKSVSKLEKKTPASKPLYFLELLLCLGYSACHAVICVKTILSAQSSSIIISAAFSTLSGLTAFSTLHFQHLYFPGIPSLSTQIYMVLSILLSGNRIRSYMYYGLNISIPINFQMLISSISISAIILFLQHLPSRGYKMKKDETPENSAGLFSILTFFWYNQILYKGFRKGIDSESIWDLPKNLEVTNSYEAFKNKLAKNKSLIRIMFETVRFDYIMLGFCRVAMICFAYLQPLLVKGILSVLDNSPESIEDPQSRSSKALVYGFSLFSATIIFTILSNIYNFGVAKLHVKLHGDLGLMLYDKALLLSAAGKAPDSKILNVMSVDVENCVDCVKIIHDVWSAIAEGIVAIVLLYGELGNSTFSILSMIVLFGLVVLVAAPGIQRSQERYLKFMDKRVSSVSNLLTSILSTKLYSYEDLYLKEINKYRNEELNAHLSFVKYISVMIAFMKSLPELLSLICFLTYAALNPQGLSVSKIFTSMVILGLFKATIAALAGSLSEIISSKVSYERITAYLKVSEVDTSANSVERLPSNEDDDGANVIEFKNCTIKWPKKDNLLLEKEEEEKKKVEKENSKKSKKKIKNEEKIKKEDTTKEKKLEEEVVNFAPVLKNISFQVKKGEILVVLGKVGSGKSALVNAILGEMIMEAKEVAKVRGTTALSSQTPWLLNATIKENIVFGKKFDKNWYEKVISACSLTHDIEILNDGDETLVGDKGLLLSGGQKQRIGLARAVYSNSDIVVFDDPLSAVDVHVGQHIFDNIISNKPESLLKDKTRVFITNAVYHLPDLPSTTKIILLKDEKIYEQGTFADLMNLKGEVYSMYNAVGTGKKKDSDTELKKPEEKREKLTSQVTKLEKSESLLQEILEKKNFNEDSKSGSVSMHVYKFYFKPWKLDGAALSFFIFVLIIAADIASSFWITHYSIQHQKGEETPFGYYFGIYSLLTLLKPIVQYFYVMAIVGYLSRRSSKAILDKSLMGVVGSPMSFFDTTPTGQILNRFSSDAKSLDAQFPMSIINFVVLIGVFITQMSLSSLSNPLLLLGIPVLFTLYAMIQTYYLATSRELTRLESVSKSPIYQSFGETIDGLITIRAFQAESRFREINLSHVIKSQSTTYLTMVGSMWLGVWISFVASLPLLAVILLTVSVSNNTNSSTASFTGLALSVLLPLSSIMVNMVQMYCMLENVAVSVERLKQYTKLKPEGQEEDDKLIESSWPKSGEIVFDDYSVKYRDDSELVLQNLSFRISPGEKIGIIGRTGAGKSSITNALFRIIESASGKILVDNIDISKIPLKELRSRMTIIPQDPYIFPGTLRLNIDPETKYEDFEVWSVLEKIGLKDFVSNSKNKGGLEMELGEDVSLSLGQKQLICLARALLKKSKILILDEATASIDVETDELIQKSLRTELKDCTVLTIAHRLNTIANSDKILVLDKGRVVNFAPPNILKKDELLN</sequence>
<dbReference type="PROSITE" id="PS50929">
    <property type="entry name" value="ABC_TM1F"/>
    <property type="match status" value="2"/>
</dbReference>
<dbReference type="InterPro" id="IPR044726">
    <property type="entry name" value="ABCC_6TM_D2"/>
</dbReference>
<dbReference type="PANTHER" id="PTHR24223">
    <property type="entry name" value="ATP-BINDING CASSETTE SUB-FAMILY C"/>
    <property type="match status" value="1"/>
</dbReference>
<dbReference type="InterPro" id="IPR003593">
    <property type="entry name" value="AAA+_ATPase"/>
</dbReference>
<comment type="caution">
    <text evidence="15">The sequence shown here is derived from an EMBL/GenBank/DDBJ whole genome shotgun (WGS) entry which is preliminary data.</text>
</comment>
<dbReference type="GO" id="GO:0016020">
    <property type="term" value="C:membrane"/>
    <property type="evidence" value="ECO:0007669"/>
    <property type="project" value="UniProtKB-SubCell"/>
</dbReference>
<dbReference type="SMART" id="SM00382">
    <property type="entry name" value="AAA"/>
    <property type="match status" value="2"/>
</dbReference>
<feature type="domain" description="ABC transporter" evidence="13">
    <location>
        <begin position="1220"/>
        <end position="1448"/>
    </location>
</feature>
<keyword evidence="16" id="KW-1185">Reference proteome</keyword>
<dbReference type="PROSITE" id="PS00211">
    <property type="entry name" value="ABC_TRANSPORTER_1"/>
    <property type="match status" value="2"/>
</dbReference>
<dbReference type="InterPro" id="IPR050173">
    <property type="entry name" value="ABC_transporter_C-like"/>
</dbReference>
<reference evidence="15" key="1">
    <citation type="submission" date="2020-05" db="EMBL/GenBank/DDBJ databases">
        <title>Phylogenomic resolution of chytrid fungi.</title>
        <authorList>
            <person name="Stajich J.E."/>
            <person name="Amses K."/>
            <person name="Simmons R."/>
            <person name="Seto K."/>
            <person name="Myers J."/>
            <person name="Bonds A."/>
            <person name="Quandt C.A."/>
            <person name="Barry K."/>
            <person name="Liu P."/>
            <person name="Grigoriev I."/>
            <person name="Longcore J.E."/>
            <person name="James T.Y."/>
        </authorList>
    </citation>
    <scope>NUCLEOTIDE SEQUENCE</scope>
    <source>
        <strain evidence="15">JEL0476</strain>
    </source>
</reference>
<evidence type="ECO:0000259" key="13">
    <source>
        <dbReference type="PROSITE" id="PS50893"/>
    </source>
</evidence>
<feature type="domain" description="ABC transporter" evidence="13">
    <location>
        <begin position="593"/>
        <end position="828"/>
    </location>
</feature>
<evidence type="ECO:0000313" key="16">
    <source>
        <dbReference type="Proteomes" id="UP001211065"/>
    </source>
</evidence>
<feature type="compositionally biased region" description="Basic and acidic residues" evidence="11">
    <location>
        <begin position="833"/>
        <end position="850"/>
    </location>
</feature>
<keyword evidence="7 12" id="KW-1133">Transmembrane helix</keyword>
<feature type="transmembrane region" description="Helical" evidence="12">
    <location>
        <begin position="941"/>
        <end position="965"/>
    </location>
</feature>
<dbReference type="GO" id="GO:0016887">
    <property type="term" value="F:ATP hydrolysis activity"/>
    <property type="evidence" value="ECO:0007669"/>
    <property type="project" value="InterPro"/>
</dbReference>
<feature type="transmembrane region" description="Helical" evidence="12">
    <location>
        <begin position="346"/>
        <end position="362"/>
    </location>
</feature>
<dbReference type="PROSITE" id="PS50893">
    <property type="entry name" value="ABC_TRANSPORTER_2"/>
    <property type="match status" value="2"/>
</dbReference>
<dbReference type="GO" id="GO:0140359">
    <property type="term" value="F:ABC-type transporter activity"/>
    <property type="evidence" value="ECO:0007669"/>
    <property type="project" value="InterPro"/>
</dbReference>
<feature type="transmembrane region" description="Helical" evidence="12">
    <location>
        <begin position="444"/>
        <end position="471"/>
    </location>
</feature>
<dbReference type="CDD" id="cd03250">
    <property type="entry name" value="ABCC_MRP_domain1"/>
    <property type="match status" value="1"/>
</dbReference>
<evidence type="ECO:0000256" key="8">
    <source>
        <dbReference type="ARBA" id="ARBA00023136"/>
    </source>
</evidence>
<feature type="transmembrane region" description="Helical" evidence="12">
    <location>
        <begin position="156"/>
        <end position="175"/>
    </location>
</feature>
<evidence type="ECO:0000256" key="9">
    <source>
        <dbReference type="ARBA" id="ARBA00023180"/>
    </source>
</evidence>
<keyword evidence="8 12" id="KW-0472">Membrane</keyword>
<evidence type="ECO:0000256" key="3">
    <source>
        <dbReference type="ARBA" id="ARBA00022692"/>
    </source>
</evidence>
<dbReference type="EMBL" id="JADGJW010000836">
    <property type="protein sequence ID" value="KAJ3211412.1"/>
    <property type="molecule type" value="Genomic_DNA"/>
</dbReference>
<name>A0AAD5U0M1_9FUNG</name>
<dbReference type="Pfam" id="PF00005">
    <property type="entry name" value="ABC_tran"/>
    <property type="match status" value="2"/>
</dbReference>
<keyword evidence="4" id="KW-0677">Repeat</keyword>
<evidence type="ECO:0000256" key="11">
    <source>
        <dbReference type="SAM" id="MobiDB-lite"/>
    </source>
</evidence>
<dbReference type="SUPFAM" id="SSF90123">
    <property type="entry name" value="ABC transporter transmembrane region"/>
    <property type="match status" value="2"/>
</dbReference>
<organism evidence="15 16">
    <name type="scientific">Clydaea vesicula</name>
    <dbReference type="NCBI Taxonomy" id="447962"/>
    <lineage>
        <taxon>Eukaryota</taxon>
        <taxon>Fungi</taxon>
        <taxon>Fungi incertae sedis</taxon>
        <taxon>Chytridiomycota</taxon>
        <taxon>Chytridiomycota incertae sedis</taxon>
        <taxon>Chytridiomycetes</taxon>
        <taxon>Lobulomycetales</taxon>
        <taxon>Lobulomycetaceae</taxon>
        <taxon>Clydaea</taxon>
    </lineage>
</organism>
<dbReference type="FunFam" id="1.20.1560.10:FF:000013">
    <property type="entry name" value="ABC transporter C family member 2"/>
    <property type="match status" value="1"/>
</dbReference>
<evidence type="ECO:0000256" key="4">
    <source>
        <dbReference type="ARBA" id="ARBA00022737"/>
    </source>
</evidence>
<evidence type="ECO:0000313" key="15">
    <source>
        <dbReference type="EMBL" id="KAJ3211412.1"/>
    </source>
</evidence>
<keyword evidence="10" id="KW-0175">Coiled coil</keyword>
<dbReference type="SUPFAM" id="SSF52540">
    <property type="entry name" value="P-loop containing nucleoside triphosphate hydrolases"/>
    <property type="match status" value="2"/>
</dbReference>
<dbReference type="CDD" id="cd03244">
    <property type="entry name" value="ABCC_MRP_domain2"/>
    <property type="match status" value="1"/>
</dbReference>
<feature type="transmembrane region" description="Helical" evidence="12">
    <location>
        <begin position="1039"/>
        <end position="1060"/>
    </location>
</feature>
<feature type="transmembrane region" description="Helical" evidence="12">
    <location>
        <begin position="1122"/>
        <end position="1144"/>
    </location>
</feature>